<evidence type="ECO:0000313" key="5">
    <source>
        <dbReference type="EMBL" id="TRM69173.1"/>
    </source>
</evidence>
<dbReference type="PANTHER" id="PTHR43747:SF5">
    <property type="entry name" value="FAD-BINDING DOMAIN-CONTAINING PROTEIN"/>
    <property type="match status" value="1"/>
</dbReference>
<keyword evidence="3" id="KW-0503">Monooxygenase</keyword>
<dbReference type="InterPro" id="IPR036188">
    <property type="entry name" value="FAD/NAD-bd_sf"/>
</dbReference>
<dbReference type="Proteomes" id="UP000320762">
    <property type="component" value="Unassembled WGS sequence"/>
</dbReference>
<dbReference type="PANTHER" id="PTHR43747">
    <property type="entry name" value="FAD-BINDING PROTEIN"/>
    <property type="match status" value="1"/>
</dbReference>
<evidence type="ECO:0000256" key="1">
    <source>
        <dbReference type="ARBA" id="ARBA00005706"/>
    </source>
</evidence>
<evidence type="ECO:0000313" key="6">
    <source>
        <dbReference type="Proteomes" id="UP000320762"/>
    </source>
</evidence>
<comment type="similarity">
    <text evidence="1">Belongs to the flavin-dependent halogenase family.</text>
</comment>
<dbReference type="Gene3D" id="3.50.50.60">
    <property type="entry name" value="FAD/NAD(P)-binding domain"/>
    <property type="match status" value="1"/>
</dbReference>
<dbReference type="PRINTS" id="PR00420">
    <property type="entry name" value="RNGMNOXGNASE"/>
</dbReference>
<dbReference type="GO" id="GO:0004497">
    <property type="term" value="F:monooxygenase activity"/>
    <property type="evidence" value="ECO:0007669"/>
    <property type="project" value="UniProtKB-KW"/>
</dbReference>
<keyword evidence="2" id="KW-0560">Oxidoreductase</keyword>
<dbReference type="AlphaFoldDB" id="A0A550CWM1"/>
<dbReference type="OrthoDB" id="3340390at2759"/>
<comment type="caution">
    <text evidence="5">The sequence shown here is derived from an EMBL/GenBank/DDBJ whole genome shotgun (WGS) entry which is preliminary data.</text>
</comment>
<name>A0A550CWM1_9AGAR</name>
<accession>A0A550CWM1</accession>
<reference evidence="5 6" key="1">
    <citation type="journal article" date="2019" name="New Phytol.">
        <title>Comparative genomics reveals unique wood-decay strategies and fruiting body development in the Schizophyllaceae.</title>
        <authorList>
            <person name="Almasi E."/>
            <person name="Sahu N."/>
            <person name="Krizsan K."/>
            <person name="Balint B."/>
            <person name="Kovacs G.M."/>
            <person name="Kiss B."/>
            <person name="Cseklye J."/>
            <person name="Drula E."/>
            <person name="Henrissat B."/>
            <person name="Nagy I."/>
            <person name="Chovatia M."/>
            <person name="Adam C."/>
            <person name="LaButti K."/>
            <person name="Lipzen A."/>
            <person name="Riley R."/>
            <person name="Grigoriev I.V."/>
            <person name="Nagy L.G."/>
        </authorList>
    </citation>
    <scope>NUCLEOTIDE SEQUENCE [LARGE SCALE GENOMIC DNA]</scope>
    <source>
        <strain evidence="5 6">NL-1724</strain>
    </source>
</reference>
<dbReference type="Pfam" id="PF04820">
    <property type="entry name" value="Trp_halogenase"/>
    <property type="match status" value="2"/>
</dbReference>
<comment type="catalytic activity">
    <reaction evidence="4">
        <text>melleolide F + FADH2 + chloride + O2 = 6'-chloromelleolide F + FAD + 2 H2O + H(+)</text>
        <dbReference type="Rhea" id="RHEA:67160"/>
        <dbReference type="ChEBI" id="CHEBI:15377"/>
        <dbReference type="ChEBI" id="CHEBI:15378"/>
        <dbReference type="ChEBI" id="CHEBI:15379"/>
        <dbReference type="ChEBI" id="CHEBI:17996"/>
        <dbReference type="ChEBI" id="CHEBI:57692"/>
        <dbReference type="ChEBI" id="CHEBI:58307"/>
        <dbReference type="ChEBI" id="CHEBI:167712"/>
        <dbReference type="ChEBI" id="CHEBI:167713"/>
    </reaction>
    <physiologicalReaction direction="left-to-right" evidence="4">
        <dbReference type="Rhea" id="RHEA:67161"/>
    </physiologicalReaction>
</comment>
<dbReference type="InterPro" id="IPR006905">
    <property type="entry name" value="Flavin_halogenase"/>
</dbReference>
<dbReference type="GO" id="GO:0044550">
    <property type="term" value="P:secondary metabolite biosynthetic process"/>
    <property type="evidence" value="ECO:0007669"/>
    <property type="project" value="UniProtKB-ARBA"/>
</dbReference>
<evidence type="ECO:0000256" key="2">
    <source>
        <dbReference type="ARBA" id="ARBA00023002"/>
    </source>
</evidence>
<proteinExistence type="inferred from homology"/>
<keyword evidence="6" id="KW-1185">Reference proteome</keyword>
<sequence>MTTLPPKHSQILVIGGGPSGSYAASVLAREGMDVTLLEAAQFPRYHIGESLIPSARHYLRFIDAEEKLVQAGFKHKPGAAIKFNQHKREGYTDFVALGIHNSSWNVIRSQFDDLLLQHARSCGVAVHERTKVDAVQFEVKDTCRPVSVSWTSMAAGGEGTAGTTTFDYLIDASGRAGIMSTKYLKNRHYNESLRNIAIWGYWRDAGTYGGGTSREGSPWFEALTDESGWAWFIPLHDGTTSVGVVMNQKTFAEGAQEASLPSSPFTPAAAPNPRGSMMTARYLAALGNAPGVLDLLLAQGSMVEDSVKSASDYSYKATEHAGPHFRLSGDAGAFIDPCFSSGIHLALTSAMSAAASICAAIRGDCSEERAGKWHTERVMTSYTRFQLVVLSAYKQFRNQAEDVLSDIDEDNFDRAFAMFRPVIQGDADVGIRLSEDELQQSLDFCAHLFNPTTPEQHAALARGGEIASDLLDVNKPVVGRAALDEALHVSSSGSARIDERGHDGRERGYEEEAKLVLDKINARRVVQPEYAISNMEQEAIGGYAVRLQRGSLGLVKVEELGESRVKVGV</sequence>
<dbReference type="EMBL" id="VDMD01000001">
    <property type="protein sequence ID" value="TRM69173.1"/>
    <property type="molecule type" value="Genomic_DNA"/>
</dbReference>
<dbReference type="GO" id="GO:0140907">
    <property type="term" value="F:flavin-dependent halogenase activity"/>
    <property type="evidence" value="ECO:0007669"/>
    <property type="project" value="UniProtKB-ARBA"/>
</dbReference>
<dbReference type="InterPro" id="IPR050816">
    <property type="entry name" value="Flavin-dep_Halogenase_NPB"/>
</dbReference>
<evidence type="ECO:0000256" key="3">
    <source>
        <dbReference type="ARBA" id="ARBA00023033"/>
    </source>
</evidence>
<evidence type="ECO:0008006" key="7">
    <source>
        <dbReference type="Google" id="ProtNLM"/>
    </source>
</evidence>
<evidence type="ECO:0000256" key="4">
    <source>
        <dbReference type="ARBA" id="ARBA00049364"/>
    </source>
</evidence>
<protein>
    <recommendedName>
        <fullName evidence="7">FAD-binding domain-containing protein</fullName>
    </recommendedName>
</protein>
<dbReference type="SUPFAM" id="SSF51905">
    <property type="entry name" value="FAD/NAD(P)-binding domain"/>
    <property type="match status" value="1"/>
</dbReference>
<organism evidence="5 6">
    <name type="scientific">Schizophyllum amplum</name>
    <dbReference type="NCBI Taxonomy" id="97359"/>
    <lineage>
        <taxon>Eukaryota</taxon>
        <taxon>Fungi</taxon>
        <taxon>Dikarya</taxon>
        <taxon>Basidiomycota</taxon>
        <taxon>Agaricomycotina</taxon>
        <taxon>Agaricomycetes</taxon>
        <taxon>Agaricomycetidae</taxon>
        <taxon>Agaricales</taxon>
        <taxon>Schizophyllaceae</taxon>
        <taxon>Schizophyllum</taxon>
    </lineage>
</organism>
<gene>
    <name evidence="5" type="ORF">BD626DRAFT_473188</name>
</gene>